<name>X6NIQ4_RETFI</name>
<reference evidence="1 2" key="1">
    <citation type="journal article" date="2013" name="Curr. Biol.">
        <title>The Genome of the Foraminiferan Reticulomyxa filosa.</title>
        <authorList>
            <person name="Glockner G."/>
            <person name="Hulsmann N."/>
            <person name="Schleicher M."/>
            <person name="Noegel A.A."/>
            <person name="Eichinger L."/>
            <person name="Gallinger C."/>
            <person name="Pawlowski J."/>
            <person name="Sierra R."/>
            <person name="Euteneuer U."/>
            <person name="Pillet L."/>
            <person name="Moustafa A."/>
            <person name="Platzer M."/>
            <person name="Groth M."/>
            <person name="Szafranski K."/>
            <person name="Schliwa M."/>
        </authorList>
    </citation>
    <scope>NUCLEOTIDE SEQUENCE [LARGE SCALE GENOMIC DNA]</scope>
</reference>
<comment type="caution">
    <text evidence="1">The sequence shown here is derived from an EMBL/GenBank/DDBJ whole genome shotgun (WGS) entry which is preliminary data.</text>
</comment>
<dbReference type="AlphaFoldDB" id="X6NIQ4"/>
<organism evidence="1 2">
    <name type="scientific">Reticulomyxa filosa</name>
    <dbReference type="NCBI Taxonomy" id="46433"/>
    <lineage>
        <taxon>Eukaryota</taxon>
        <taxon>Sar</taxon>
        <taxon>Rhizaria</taxon>
        <taxon>Retaria</taxon>
        <taxon>Foraminifera</taxon>
        <taxon>Monothalamids</taxon>
        <taxon>Reticulomyxidae</taxon>
        <taxon>Reticulomyxa</taxon>
    </lineage>
</organism>
<gene>
    <name evidence="1" type="ORF">RFI_11358</name>
</gene>
<evidence type="ECO:0000313" key="2">
    <source>
        <dbReference type="Proteomes" id="UP000023152"/>
    </source>
</evidence>
<dbReference type="Proteomes" id="UP000023152">
    <property type="component" value="Unassembled WGS sequence"/>
</dbReference>
<accession>X6NIQ4</accession>
<dbReference type="EMBL" id="ASPP01008295">
    <property type="protein sequence ID" value="ETO25783.1"/>
    <property type="molecule type" value="Genomic_DNA"/>
</dbReference>
<evidence type="ECO:0000313" key="1">
    <source>
        <dbReference type="EMBL" id="ETO25783.1"/>
    </source>
</evidence>
<keyword evidence="2" id="KW-1185">Reference proteome</keyword>
<sequence length="211" mass="24192">MMAMTPFMFVIVQWNTMYFNGPLMQALSNKDKRIVSIEQLPFVKMAEIQTWAKKLHWDTSKNALTWKNEDTSIIIQELLLHHPTVKLAQHFGITFSLKSYGHPISFHSQSQTNSSNPVKALLFKKPRANNTCLCFIAHMQKKKGGKTTIKKVHDYSRVIAKLESLQLVDQEIKCIFKVDSSHTDTTSHALNSEDCVFVNELIEWISPKTKA</sequence>
<protein>
    <submittedName>
        <fullName evidence="1">Uncharacterized protein</fullName>
    </submittedName>
</protein>
<proteinExistence type="predicted"/>